<keyword evidence="2" id="KW-1185">Reference proteome</keyword>
<dbReference type="EMBL" id="CAJVQB010011231">
    <property type="protein sequence ID" value="CAG8746176.1"/>
    <property type="molecule type" value="Genomic_DNA"/>
</dbReference>
<proteinExistence type="predicted"/>
<reference evidence="1 2" key="1">
    <citation type="submission" date="2021-06" db="EMBL/GenBank/DDBJ databases">
        <authorList>
            <person name="Kallberg Y."/>
            <person name="Tangrot J."/>
            <person name="Rosling A."/>
        </authorList>
    </citation>
    <scope>NUCLEOTIDE SEQUENCE [LARGE SCALE GENOMIC DNA]</scope>
    <source>
        <strain evidence="1 2">120-4 pot B 10/14</strain>
    </source>
</reference>
<protein>
    <submittedName>
        <fullName evidence="1">14279_t:CDS:1</fullName>
    </submittedName>
</protein>
<comment type="caution">
    <text evidence="1">The sequence shown here is derived from an EMBL/GenBank/DDBJ whole genome shotgun (WGS) entry which is preliminary data.</text>
</comment>
<name>A0ABN7V9X9_GIGMA</name>
<feature type="non-terminal residue" evidence="1">
    <location>
        <position position="1"/>
    </location>
</feature>
<organism evidence="1 2">
    <name type="scientific">Gigaspora margarita</name>
    <dbReference type="NCBI Taxonomy" id="4874"/>
    <lineage>
        <taxon>Eukaryota</taxon>
        <taxon>Fungi</taxon>
        <taxon>Fungi incertae sedis</taxon>
        <taxon>Mucoromycota</taxon>
        <taxon>Glomeromycotina</taxon>
        <taxon>Glomeromycetes</taxon>
        <taxon>Diversisporales</taxon>
        <taxon>Gigasporaceae</taxon>
        <taxon>Gigaspora</taxon>
    </lineage>
</organism>
<gene>
    <name evidence="1" type="ORF">GMARGA_LOCUS15897</name>
</gene>
<evidence type="ECO:0000313" key="1">
    <source>
        <dbReference type="EMBL" id="CAG8746176.1"/>
    </source>
</evidence>
<accession>A0ABN7V9X9</accession>
<dbReference type="Proteomes" id="UP000789901">
    <property type="component" value="Unassembled WGS sequence"/>
</dbReference>
<sequence length="86" mass="10178">EAIEDEVDRKKRSGKKIEEAINTKCIRIVDKQRKMLTILLKKPFKKVQIDRLLIKQNNKQKLVNKCKRSIEENMCAFSETIQMETT</sequence>
<evidence type="ECO:0000313" key="2">
    <source>
        <dbReference type="Proteomes" id="UP000789901"/>
    </source>
</evidence>